<dbReference type="SUPFAM" id="SSF53335">
    <property type="entry name" value="S-adenosyl-L-methionine-dependent methyltransferases"/>
    <property type="match status" value="1"/>
</dbReference>
<proteinExistence type="predicted"/>
<gene>
    <name evidence="1" type="ORF">DES43_108137</name>
</gene>
<sequence>MTAPNTSTAVMARRIEPADSLDFFPTPPWATRAFCEHVMPAVWPWPDRFRVSAYDPACGEGHMAEALADYFDHVGGSDIHDYGYGEIADFTHPDWWPLLNGRFSPADPSWIITNPPFNLAAEFVELALQRSRRGVAVLVRNSFEEGEERFERLYFPRPPQLMGVSVERIPMHKGRWVINGSTATAYKWFVWLTNPPHDWGHCRTIWIPKSRRTLTRPDDWLRFGGCSDLPKTHKAVKLMEAQGKRHALSVEAVRCNMAMERAKPGSIGDVRRHMEALL</sequence>
<dbReference type="EMBL" id="SNZF01000008">
    <property type="protein sequence ID" value="TDR35712.1"/>
    <property type="molecule type" value="Genomic_DNA"/>
</dbReference>
<dbReference type="InterPro" id="IPR029063">
    <property type="entry name" value="SAM-dependent_MTases_sf"/>
</dbReference>
<dbReference type="RefSeq" id="WP_208110826.1">
    <property type="nucleotide sequence ID" value="NZ_SNZF01000008.1"/>
</dbReference>
<name>A0A4R6YGQ2_9HYPH</name>
<dbReference type="Proteomes" id="UP000294958">
    <property type="component" value="Unassembled WGS sequence"/>
</dbReference>
<organism evidence="1 2">
    <name type="scientific">Aquamicrobium defluvii</name>
    <dbReference type="NCBI Taxonomy" id="69279"/>
    <lineage>
        <taxon>Bacteria</taxon>
        <taxon>Pseudomonadati</taxon>
        <taxon>Pseudomonadota</taxon>
        <taxon>Alphaproteobacteria</taxon>
        <taxon>Hyphomicrobiales</taxon>
        <taxon>Phyllobacteriaceae</taxon>
        <taxon>Aquamicrobium</taxon>
    </lineage>
</organism>
<evidence type="ECO:0008006" key="3">
    <source>
        <dbReference type="Google" id="ProtNLM"/>
    </source>
</evidence>
<evidence type="ECO:0000313" key="2">
    <source>
        <dbReference type="Proteomes" id="UP000294958"/>
    </source>
</evidence>
<reference evidence="1 2" key="1">
    <citation type="submission" date="2019-03" db="EMBL/GenBank/DDBJ databases">
        <title>Genomic Encyclopedia of Type Strains, Phase IV (KMG-IV): sequencing the most valuable type-strain genomes for metagenomic binning, comparative biology and taxonomic classification.</title>
        <authorList>
            <person name="Goeker M."/>
        </authorList>
    </citation>
    <scope>NUCLEOTIDE SEQUENCE [LARGE SCALE GENOMIC DNA]</scope>
    <source>
        <strain evidence="1 2">DSM 11603</strain>
    </source>
</reference>
<evidence type="ECO:0000313" key="1">
    <source>
        <dbReference type="EMBL" id="TDR35712.1"/>
    </source>
</evidence>
<accession>A0A4R6YGQ2</accession>
<comment type="caution">
    <text evidence="1">The sequence shown here is derived from an EMBL/GenBank/DDBJ whole genome shotgun (WGS) entry which is preliminary data.</text>
</comment>
<protein>
    <recommendedName>
        <fullName evidence="3">Methyltransferase</fullName>
    </recommendedName>
</protein>
<keyword evidence="2" id="KW-1185">Reference proteome</keyword>
<dbReference type="AlphaFoldDB" id="A0A4R6YGQ2"/>